<comment type="subunit">
    <text evidence="9">Forms a ring-shaped head-to-tail homodimer around DNA.</text>
</comment>
<dbReference type="NCBIfam" id="TIGR00663">
    <property type="entry name" value="dnan"/>
    <property type="match status" value="1"/>
</dbReference>
<dbReference type="InterPro" id="IPR022637">
    <property type="entry name" value="DNA_polIII_beta_cen"/>
</dbReference>
<dbReference type="Gene3D" id="3.70.10.10">
    <property type="match status" value="1"/>
</dbReference>
<dbReference type="Pfam" id="PF00712">
    <property type="entry name" value="DNA_pol3_beta"/>
    <property type="match status" value="1"/>
</dbReference>
<evidence type="ECO:0000256" key="8">
    <source>
        <dbReference type="ARBA" id="ARBA00023125"/>
    </source>
</evidence>
<evidence type="ECO:0000256" key="9">
    <source>
        <dbReference type="PIRNR" id="PIRNR000804"/>
    </source>
</evidence>
<name>A0A0G1TYA0_9BACT</name>
<dbReference type="SMART" id="SM00480">
    <property type="entry name" value="POL3Bc"/>
    <property type="match status" value="1"/>
</dbReference>
<evidence type="ECO:0000259" key="12">
    <source>
        <dbReference type="Pfam" id="PF02768"/>
    </source>
</evidence>
<dbReference type="InterPro" id="IPR022635">
    <property type="entry name" value="DNA_polIII_beta_C"/>
</dbReference>
<evidence type="ECO:0000259" key="11">
    <source>
        <dbReference type="Pfam" id="PF02767"/>
    </source>
</evidence>
<evidence type="ECO:0000256" key="3">
    <source>
        <dbReference type="ARBA" id="ARBA00022490"/>
    </source>
</evidence>
<evidence type="ECO:0000256" key="2">
    <source>
        <dbReference type="ARBA" id="ARBA00010752"/>
    </source>
</evidence>
<dbReference type="Gene3D" id="3.10.150.10">
    <property type="entry name" value="DNA Polymerase III, subunit A, domain 2"/>
    <property type="match status" value="1"/>
</dbReference>
<feature type="domain" description="DNA polymerase III beta sliding clamp central" evidence="11">
    <location>
        <begin position="136"/>
        <end position="243"/>
    </location>
</feature>
<comment type="similarity">
    <text evidence="2 9">Belongs to the beta sliding clamp family.</text>
</comment>
<sequence>MNIQILQENLLKALTRCGRIISQKSPLPIMQHVLFRADEEGLQIIATNTETTELVHAGAKVEKPGGICVVARTLTEYVASLPQETVHLVVKDASLHISSAGFSATIPGMSTSEFPPVAAQTTQKPTTIARGAMLLALESVLFAAATDEGRPILTGVNIQQTEDGALFAATDGYRLSVKREPGLRALGASMVVPARALGEVVKVGTEEKEDGSMGLSTLPDGQLAFVIVDTEIRTRTLDGEYPNFEKIIPKTHTTRLLLDTEKLRRAVKSAAIFARDNANIVRFHIENQTLTVSSNTPQVGENHVDVEAKIDGEGGDVAFNSRFLVEFLANYKEEELLFEMTGSLNPGAFKPVKDDSYTHIIMPVRVQS</sequence>
<dbReference type="Proteomes" id="UP000034739">
    <property type="component" value="Unassembled WGS sequence"/>
</dbReference>
<dbReference type="Pfam" id="PF02767">
    <property type="entry name" value="DNA_pol3_beta_2"/>
    <property type="match status" value="1"/>
</dbReference>
<dbReference type="GO" id="GO:0006271">
    <property type="term" value="P:DNA strand elongation involved in DNA replication"/>
    <property type="evidence" value="ECO:0007669"/>
    <property type="project" value="TreeGrafter"/>
</dbReference>
<keyword evidence="3 9" id="KW-0963">Cytoplasm</keyword>
<keyword evidence="7 9" id="KW-0239">DNA-directed DNA polymerase</keyword>
<evidence type="ECO:0000256" key="5">
    <source>
        <dbReference type="ARBA" id="ARBA00022695"/>
    </source>
</evidence>
<dbReference type="InterPro" id="IPR022634">
    <property type="entry name" value="DNA_polIII_beta_N"/>
</dbReference>
<evidence type="ECO:0000313" key="14">
    <source>
        <dbReference type="Proteomes" id="UP000034739"/>
    </source>
</evidence>
<dbReference type="CDD" id="cd00140">
    <property type="entry name" value="beta_clamp"/>
    <property type="match status" value="1"/>
</dbReference>
<dbReference type="InterPro" id="IPR001001">
    <property type="entry name" value="DNA_polIII_beta"/>
</dbReference>
<keyword evidence="5 9" id="KW-0548">Nucleotidyltransferase</keyword>
<evidence type="ECO:0000313" key="13">
    <source>
        <dbReference type="EMBL" id="KKU86724.1"/>
    </source>
</evidence>
<protein>
    <recommendedName>
        <fullName evidence="9">Beta sliding clamp</fullName>
    </recommendedName>
</protein>
<evidence type="ECO:0000256" key="7">
    <source>
        <dbReference type="ARBA" id="ARBA00022932"/>
    </source>
</evidence>
<keyword evidence="6 9" id="KW-0235">DNA replication</keyword>
<accession>A0A0G1TYA0</accession>
<keyword evidence="8" id="KW-0238">DNA-binding</keyword>
<organism evidence="13 14">
    <name type="scientific">Candidatus Gottesmanbacteria bacterium GW2011_GWA2_47_9</name>
    <dbReference type="NCBI Taxonomy" id="1618445"/>
    <lineage>
        <taxon>Bacteria</taxon>
        <taxon>Candidatus Gottesmaniibacteriota</taxon>
    </lineage>
</organism>
<dbReference type="PANTHER" id="PTHR30478:SF0">
    <property type="entry name" value="BETA SLIDING CLAMP"/>
    <property type="match status" value="1"/>
</dbReference>
<dbReference type="PIRSF" id="PIRSF000804">
    <property type="entry name" value="DNA_pol_III_b"/>
    <property type="match status" value="1"/>
</dbReference>
<comment type="subcellular location">
    <subcellularLocation>
        <location evidence="1 9">Cytoplasm</location>
    </subcellularLocation>
</comment>
<evidence type="ECO:0000256" key="1">
    <source>
        <dbReference type="ARBA" id="ARBA00004496"/>
    </source>
</evidence>
<dbReference type="InterPro" id="IPR046938">
    <property type="entry name" value="DNA_clamp_sf"/>
</dbReference>
<dbReference type="AlphaFoldDB" id="A0A0G1TYA0"/>
<evidence type="ECO:0000256" key="6">
    <source>
        <dbReference type="ARBA" id="ARBA00022705"/>
    </source>
</evidence>
<proteinExistence type="inferred from homology"/>
<feature type="domain" description="DNA polymerase III beta sliding clamp N-terminal" evidence="10">
    <location>
        <begin position="1"/>
        <end position="116"/>
    </location>
</feature>
<dbReference type="Pfam" id="PF02768">
    <property type="entry name" value="DNA_pol3_beta_3"/>
    <property type="match status" value="1"/>
</dbReference>
<evidence type="ECO:0000259" key="10">
    <source>
        <dbReference type="Pfam" id="PF00712"/>
    </source>
</evidence>
<evidence type="ECO:0000256" key="4">
    <source>
        <dbReference type="ARBA" id="ARBA00022679"/>
    </source>
</evidence>
<dbReference type="GO" id="GO:0003887">
    <property type="term" value="F:DNA-directed DNA polymerase activity"/>
    <property type="evidence" value="ECO:0007669"/>
    <property type="project" value="UniProtKB-UniRule"/>
</dbReference>
<dbReference type="SUPFAM" id="SSF55979">
    <property type="entry name" value="DNA clamp"/>
    <property type="match status" value="3"/>
</dbReference>
<dbReference type="GO" id="GO:0008408">
    <property type="term" value="F:3'-5' exonuclease activity"/>
    <property type="evidence" value="ECO:0007669"/>
    <property type="project" value="InterPro"/>
</dbReference>
<comment type="function">
    <text evidence="9">Confers DNA tethering and processivity to DNA polymerases and other proteins. Acts as a clamp, forming a ring around DNA (a reaction catalyzed by the clamp-loading complex) which diffuses in an ATP-independent manner freely and bidirectionally along dsDNA. Initially characterized for its ability to contact the catalytic subunit of DNA polymerase III (Pol III), a complex, multichain enzyme responsible for most of the replicative synthesis in bacteria; Pol III exhibits 3'-5' exonuclease proofreading activity. The beta chain is required for initiation of replication as well as for processivity of DNA replication.</text>
</comment>
<dbReference type="GO" id="GO:0009360">
    <property type="term" value="C:DNA polymerase III complex"/>
    <property type="evidence" value="ECO:0007669"/>
    <property type="project" value="InterPro"/>
</dbReference>
<dbReference type="GO" id="GO:0005737">
    <property type="term" value="C:cytoplasm"/>
    <property type="evidence" value="ECO:0007669"/>
    <property type="project" value="UniProtKB-SubCell"/>
</dbReference>
<feature type="domain" description="DNA polymerase III beta sliding clamp C-terminal" evidence="12">
    <location>
        <begin position="246"/>
        <end position="365"/>
    </location>
</feature>
<keyword evidence="4 9" id="KW-0808">Transferase</keyword>
<gene>
    <name evidence="13" type="ORF">UY16_C0049G0003</name>
</gene>
<dbReference type="PANTHER" id="PTHR30478">
    <property type="entry name" value="DNA POLYMERASE III SUBUNIT BETA"/>
    <property type="match status" value="1"/>
</dbReference>
<dbReference type="GO" id="GO:0003677">
    <property type="term" value="F:DNA binding"/>
    <property type="evidence" value="ECO:0007669"/>
    <property type="project" value="UniProtKB-UniRule"/>
</dbReference>
<comment type="caution">
    <text evidence="13">The sequence shown here is derived from an EMBL/GenBank/DDBJ whole genome shotgun (WGS) entry which is preliminary data.</text>
</comment>
<reference evidence="13 14" key="1">
    <citation type="journal article" date="2015" name="Nature">
        <title>rRNA introns, odd ribosomes, and small enigmatic genomes across a large radiation of phyla.</title>
        <authorList>
            <person name="Brown C.T."/>
            <person name="Hug L.A."/>
            <person name="Thomas B.C."/>
            <person name="Sharon I."/>
            <person name="Castelle C.J."/>
            <person name="Singh A."/>
            <person name="Wilkins M.J."/>
            <person name="Williams K.H."/>
            <person name="Banfield J.F."/>
        </authorList>
    </citation>
    <scope>NUCLEOTIDE SEQUENCE [LARGE SCALE GENOMIC DNA]</scope>
</reference>
<dbReference type="EMBL" id="LCOY01000049">
    <property type="protein sequence ID" value="KKU86724.1"/>
    <property type="molecule type" value="Genomic_DNA"/>
</dbReference>